<comment type="caution">
    <text evidence="1">The sequence shown here is derived from an EMBL/GenBank/DDBJ whole genome shotgun (WGS) entry which is preliminary data.</text>
</comment>
<proteinExistence type="predicted"/>
<evidence type="ECO:0000313" key="2">
    <source>
        <dbReference type="Proteomes" id="UP000030428"/>
    </source>
</evidence>
<reference evidence="1 2" key="1">
    <citation type="journal article" date="2016" name="Front. Microbiol.">
        <title>Single-Cell (Meta-)Genomics of a Dimorphic Candidatus Thiomargarita nelsonii Reveals Genomic Plasticity.</title>
        <authorList>
            <person name="Flood B.E."/>
            <person name="Fliss P."/>
            <person name="Jones D.S."/>
            <person name="Dick G.J."/>
            <person name="Jain S."/>
            <person name="Kaster A.K."/>
            <person name="Winkel M."/>
            <person name="Mussmann M."/>
            <person name="Bailey J."/>
        </authorList>
    </citation>
    <scope>NUCLEOTIDE SEQUENCE [LARGE SCALE GENOMIC DNA]</scope>
    <source>
        <strain evidence="1">Hydrate Ridge</strain>
    </source>
</reference>
<name>A0A0A6PI85_9GAMM</name>
<accession>A0A0A6PI85</accession>
<protein>
    <submittedName>
        <fullName evidence="1">Uncharacterized protein</fullName>
    </submittedName>
</protein>
<gene>
    <name evidence="1" type="ORF">PN36_29310</name>
</gene>
<dbReference type="AlphaFoldDB" id="A0A0A6PI85"/>
<sequence>MVDVAIKKAIPIIRAHFTFTPNEITKAYQNGCRYAFIAISVGLDTLDQKVPYSNVTREFAKQKGLTGSALSDFRKQAIESLSAFSPL</sequence>
<keyword evidence="2" id="KW-1185">Reference proteome</keyword>
<organism evidence="1 2">
    <name type="scientific">Candidatus Thiomargarita nelsonii</name>
    <dbReference type="NCBI Taxonomy" id="1003181"/>
    <lineage>
        <taxon>Bacteria</taxon>
        <taxon>Pseudomonadati</taxon>
        <taxon>Pseudomonadota</taxon>
        <taxon>Gammaproteobacteria</taxon>
        <taxon>Thiotrichales</taxon>
        <taxon>Thiotrichaceae</taxon>
        <taxon>Thiomargarita</taxon>
    </lineage>
</organism>
<evidence type="ECO:0000313" key="1">
    <source>
        <dbReference type="EMBL" id="KHD10395.2"/>
    </source>
</evidence>
<dbReference type="EMBL" id="JSZA02000201">
    <property type="protein sequence ID" value="KHD10395.2"/>
    <property type="molecule type" value="Genomic_DNA"/>
</dbReference>
<dbReference type="Proteomes" id="UP000030428">
    <property type="component" value="Unassembled WGS sequence"/>
</dbReference>